<evidence type="ECO:0000256" key="3">
    <source>
        <dbReference type="ARBA" id="ARBA00011245"/>
    </source>
</evidence>
<dbReference type="InterPro" id="IPR036043">
    <property type="entry name" value="Phosphoglycerate_kinase_sf"/>
</dbReference>
<keyword evidence="11" id="KW-1185">Reference proteome</keyword>
<feature type="non-terminal residue" evidence="10">
    <location>
        <position position="69"/>
    </location>
</feature>
<accession>A0ABU9GUW0</accession>
<comment type="similarity">
    <text evidence="2 9">Belongs to the phosphoglycerate kinase family.</text>
</comment>
<evidence type="ECO:0000256" key="7">
    <source>
        <dbReference type="ARBA" id="ARBA00022777"/>
    </source>
</evidence>
<dbReference type="EMBL" id="JBAKAZ010000477">
    <property type="protein sequence ID" value="MEL0631104.1"/>
    <property type="molecule type" value="Genomic_DNA"/>
</dbReference>
<evidence type="ECO:0000256" key="1">
    <source>
        <dbReference type="ARBA" id="ARBA00000642"/>
    </source>
</evidence>
<dbReference type="Gene3D" id="3.40.50.1260">
    <property type="entry name" value="Phosphoglycerate kinase, N-terminal domain"/>
    <property type="match status" value="1"/>
</dbReference>
<dbReference type="GO" id="GO:0016301">
    <property type="term" value="F:kinase activity"/>
    <property type="evidence" value="ECO:0007669"/>
    <property type="project" value="UniProtKB-KW"/>
</dbReference>
<keyword evidence="8" id="KW-0067">ATP-binding</keyword>
<dbReference type="SUPFAM" id="SSF53748">
    <property type="entry name" value="Phosphoglycerate kinase"/>
    <property type="match status" value="1"/>
</dbReference>
<evidence type="ECO:0000313" key="10">
    <source>
        <dbReference type="EMBL" id="MEL0631104.1"/>
    </source>
</evidence>
<dbReference type="RefSeq" id="WP_341599209.1">
    <property type="nucleotide sequence ID" value="NZ_JBAKAZ010000477.1"/>
</dbReference>
<comment type="caution">
    <text evidence="10">The sequence shown here is derived from an EMBL/GenBank/DDBJ whole genome shotgun (WGS) entry which is preliminary data.</text>
</comment>
<keyword evidence="5 9" id="KW-0808">Transferase</keyword>
<organism evidence="10 11">
    <name type="scientific">Psychromonas aquatilis</name>
    <dbReference type="NCBI Taxonomy" id="2005072"/>
    <lineage>
        <taxon>Bacteria</taxon>
        <taxon>Pseudomonadati</taxon>
        <taxon>Pseudomonadota</taxon>
        <taxon>Gammaproteobacteria</taxon>
        <taxon>Alteromonadales</taxon>
        <taxon>Psychromonadaceae</taxon>
        <taxon>Psychromonas</taxon>
    </lineage>
</organism>
<gene>
    <name evidence="10" type="primary">pgk</name>
    <name evidence="10" type="ORF">V6256_16225</name>
</gene>
<protein>
    <recommendedName>
        <fullName evidence="4 9">Phosphoglycerate kinase</fullName>
        <ecNumber evidence="4 9">2.7.2.3</ecNumber>
    </recommendedName>
</protein>
<dbReference type="Proteomes" id="UP001369082">
    <property type="component" value="Unassembled WGS sequence"/>
</dbReference>
<proteinExistence type="inferred from homology"/>
<feature type="non-terminal residue" evidence="10">
    <location>
        <position position="1"/>
    </location>
</feature>
<reference evidence="10 11" key="1">
    <citation type="submission" date="2024-02" db="EMBL/GenBank/DDBJ databases">
        <title>Bacteria isolated from the canopy kelp, Nereocystis luetkeana.</title>
        <authorList>
            <person name="Pfister C.A."/>
            <person name="Younker I.T."/>
            <person name="Light S.H."/>
        </authorList>
    </citation>
    <scope>NUCLEOTIDE SEQUENCE [LARGE SCALE GENOMIC DNA]</scope>
    <source>
        <strain evidence="10 11">TI.1.05</strain>
    </source>
</reference>
<dbReference type="InterPro" id="IPR015824">
    <property type="entry name" value="Phosphoglycerate_kinase_N"/>
</dbReference>
<evidence type="ECO:0000256" key="4">
    <source>
        <dbReference type="ARBA" id="ARBA00013061"/>
    </source>
</evidence>
<evidence type="ECO:0000256" key="9">
    <source>
        <dbReference type="RuleBase" id="RU000532"/>
    </source>
</evidence>
<dbReference type="Pfam" id="PF00162">
    <property type="entry name" value="PGK"/>
    <property type="match status" value="1"/>
</dbReference>
<evidence type="ECO:0000256" key="5">
    <source>
        <dbReference type="ARBA" id="ARBA00022679"/>
    </source>
</evidence>
<evidence type="ECO:0000313" key="11">
    <source>
        <dbReference type="Proteomes" id="UP001369082"/>
    </source>
</evidence>
<comment type="subunit">
    <text evidence="3">Monomer.</text>
</comment>
<dbReference type="PRINTS" id="PR00477">
    <property type="entry name" value="PHGLYCKINASE"/>
</dbReference>
<sequence length="69" mass="7663">PVRLATDYLKGLVVNEGEFVVLENVRFNKGEKKNDQTLYKQLAAVCEVYVMDAFGTAHRALSSTNGDDL</sequence>
<dbReference type="PANTHER" id="PTHR11406">
    <property type="entry name" value="PHOSPHOGLYCERATE KINASE"/>
    <property type="match status" value="1"/>
</dbReference>
<keyword evidence="6" id="KW-0547">Nucleotide-binding</keyword>
<dbReference type="PANTHER" id="PTHR11406:SF23">
    <property type="entry name" value="PHOSPHOGLYCERATE KINASE 1, CHLOROPLASTIC-RELATED"/>
    <property type="match status" value="1"/>
</dbReference>
<name>A0ABU9GUW0_9GAMM</name>
<dbReference type="EC" id="2.7.2.3" evidence="4 9"/>
<evidence type="ECO:0000256" key="6">
    <source>
        <dbReference type="ARBA" id="ARBA00022741"/>
    </source>
</evidence>
<evidence type="ECO:0000256" key="8">
    <source>
        <dbReference type="ARBA" id="ARBA00022840"/>
    </source>
</evidence>
<dbReference type="InterPro" id="IPR001576">
    <property type="entry name" value="Phosphoglycerate_kinase"/>
</dbReference>
<keyword evidence="7 9" id="KW-0418">Kinase</keyword>
<comment type="catalytic activity">
    <reaction evidence="1 9">
        <text>(2R)-3-phosphoglycerate + ATP = (2R)-3-phospho-glyceroyl phosphate + ADP</text>
        <dbReference type="Rhea" id="RHEA:14801"/>
        <dbReference type="ChEBI" id="CHEBI:30616"/>
        <dbReference type="ChEBI" id="CHEBI:57604"/>
        <dbReference type="ChEBI" id="CHEBI:58272"/>
        <dbReference type="ChEBI" id="CHEBI:456216"/>
        <dbReference type="EC" id="2.7.2.3"/>
    </reaction>
</comment>
<evidence type="ECO:0000256" key="2">
    <source>
        <dbReference type="ARBA" id="ARBA00008982"/>
    </source>
</evidence>